<feature type="region of interest" description="Disordered" evidence="1">
    <location>
        <begin position="480"/>
        <end position="593"/>
    </location>
</feature>
<feature type="compositionally biased region" description="Polar residues" evidence="1">
    <location>
        <begin position="576"/>
        <end position="592"/>
    </location>
</feature>
<protein>
    <submittedName>
        <fullName evidence="2">Uncharacterized protein</fullName>
    </submittedName>
</protein>
<dbReference type="EMBL" id="JAWWNJ010000113">
    <property type="protein sequence ID" value="KAK6992123.1"/>
    <property type="molecule type" value="Genomic_DNA"/>
</dbReference>
<evidence type="ECO:0000313" key="2">
    <source>
        <dbReference type="EMBL" id="KAK6992123.1"/>
    </source>
</evidence>
<sequence>MDELYFKDSTGDFIVPIWTVNGSDAFCSFFSQFSDTSSHLSKYHDPVPYLLGDQTPIDVLKDIGFDLFAFWYKPQQHWLGYIPSGPPPADASIRDWEDPLAIAFSDSDVSIQDSYAEGFGNDDDGEPIPPQWCGYDIDAQWIKNICSLSHKIEFIWRSFVSNAHFYRRGRLPGITGDLPNVVNGPSLTSMLTSESEVDDVVFRARMALQSQIGFVSWLLTVAKVEEAKLPGDYEQFLMSLRLHERPKVGMVFDLSRDVNEINFKHLVDNRIPFHYAWTVKERRNTRFLRYSPEYYNDVNELLKARSRSHLTDPRVQDLKSFPVWRSKLAVTDWNLRNLQGGKRGQIIEEFSPEWDYEVIDEFGYGARPLYHWNIIRAYTERFKGALHEGEHGTLCTLFRYDPITVDEPPFARPEPVHKFPLTAFAVKCDADFPPEKEFYYDSTTRIRERSKNLYAPRPDRIFNNFNGHLIRELLARQGPRLRGRSRKDHRQDIAFKDSSSGSYGEVLEPSPLKDRLGPRAPQGYSPPPSPQGSRAGSPVIRGEWAKKMAARGPRSSRSLSPRRMDKGKGRQRSRSVETSRTLDSSGRNSDPSFEQEMYEISSSSIHEVFVPIPVEPPSALDDIPVLEKRASGLAPFPGSSTTRPWTAYRYDTKEEAVSALARQAHAIVELEPEQGEYSELSWKALWFNQGVLVFEDPRTLLRLKTLVALYPLALNTMRSVLEYALRYGMPFEIYIPVAWADSFRDASLSDLSRSLLPSIYGAGYSDQLMTWAGLGEEHQYGLYLESLLRLLVRPNAVAFVSMGGVCKFIAETYAPDIVGRFVQGPSAQVSEFAKGKTKRLENLGRDNGIYTCDQVSPAEVSMLLGHIKGKTAGSDKTLWPPQAVLEKYSPHVRGYLSTGAYKMLCHLRDKIVIEKSYEWRTRPDWVTYVRLGAKGRFAPAVIPSQGDFDHTARLLRYSFPRDWSCEKVVNVLVPEMFEPKLDIDEE</sequence>
<comment type="caution">
    <text evidence="2">The sequence shown here is derived from an EMBL/GenBank/DDBJ whole genome shotgun (WGS) entry which is preliminary data.</text>
</comment>
<gene>
    <name evidence="2" type="ORF">R3P38DRAFT_3226730</name>
</gene>
<name>A0AAV9ZTD0_9AGAR</name>
<accession>A0AAV9ZTD0</accession>
<dbReference type="Proteomes" id="UP001362999">
    <property type="component" value="Unassembled WGS sequence"/>
</dbReference>
<keyword evidence="3" id="KW-1185">Reference proteome</keyword>
<reference evidence="2 3" key="1">
    <citation type="journal article" date="2024" name="J Genomics">
        <title>Draft genome sequencing and assembly of Favolaschia claudopus CIRM-BRFM 2984 isolated from oak limbs.</title>
        <authorList>
            <person name="Navarro D."/>
            <person name="Drula E."/>
            <person name="Chaduli D."/>
            <person name="Cazenave R."/>
            <person name="Ahrendt S."/>
            <person name="Wang J."/>
            <person name="Lipzen A."/>
            <person name="Daum C."/>
            <person name="Barry K."/>
            <person name="Grigoriev I.V."/>
            <person name="Favel A."/>
            <person name="Rosso M.N."/>
            <person name="Martin F."/>
        </authorList>
    </citation>
    <scope>NUCLEOTIDE SEQUENCE [LARGE SCALE GENOMIC DNA]</scope>
    <source>
        <strain evidence="2 3">CIRM-BRFM 2984</strain>
    </source>
</reference>
<dbReference type="AlphaFoldDB" id="A0AAV9ZTD0"/>
<proteinExistence type="predicted"/>
<evidence type="ECO:0000256" key="1">
    <source>
        <dbReference type="SAM" id="MobiDB-lite"/>
    </source>
</evidence>
<evidence type="ECO:0000313" key="3">
    <source>
        <dbReference type="Proteomes" id="UP001362999"/>
    </source>
</evidence>
<organism evidence="2 3">
    <name type="scientific">Favolaschia claudopus</name>
    <dbReference type="NCBI Taxonomy" id="2862362"/>
    <lineage>
        <taxon>Eukaryota</taxon>
        <taxon>Fungi</taxon>
        <taxon>Dikarya</taxon>
        <taxon>Basidiomycota</taxon>
        <taxon>Agaricomycotina</taxon>
        <taxon>Agaricomycetes</taxon>
        <taxon>Agaricomycetidae</taxon>
        <taxon>Agaricales</taxon>
        <taxon>Marasmiineae</taxon>
        <taxon>Mycenaceae</taxon>
        <taxon>Favolaschia</taxon>
    </lineage>
</organism>